<sequence length="348" mass="38150">MEHGNRALVFKEIGEFEKVLHLLFLPKPQISPGHVLVRIVLRPVHQFDLVLCSDLSVAEVFFDLSKNSETLKNTGVVAGHEGGLGIAEEIGDGVTLCSPGQRVHLDITFSYFLPYFQGSWQDYILIKEESAIPVPDKIEDDIAAQFSSNPWTVYGLCKEIDSPKGGYILITAAASTVGRLFIQLAAHEGYNIIAIVRREDVKEELISLGAVAVINSALEDVPKVVKQITNGEGAYLGIDLVGGTLTKSVAASVRDGGQVMVIGELGSGDVVISQKDLWRKVEISSWNASSYFLEKEKKEAAIKACWKLFEEGIWTLPPALKFDLSDFKQALHETRKSARAGKVLLQTK</sequence>
<protein>
    <submittedName>
        <fullName evidence="1">Uncharacterized protein</fullName>
    </submittedName>
</protein>
<evidence type="ECO:0000313" key="2">
    <source>
        <dbReference type="Proteomes" id="UP001162992"/>
    </source>
</evidence>
<evidence type="ECO:0000313" key="1">
    <source>
        <dbReference type="EMBL" id="KAJ7529277.1"/>
    </source>
</evidence>
<dbReference type="Proteomes" id="UP001162992">
    <property type="component" value="Chromosome 15"/>
</dbReference>
<gene>
    <name evidence="1" type="ORF">O6H91_15G041900</name>
</gene>
<name>A0ACC2BIM7_DIPCM</name>
<organism evidence="1 2">
    <name type="scientific">Diphasiastrum complanatum</name>
    <name type="common">Issler's clubmoss</name>
    <name type="synonym">Lycopodium complanatum</name>
    <dbReference type="NCBI Taxonomy" id="34168"/>
    <lineage>
        <taxon>Eukaryota</taxon>
        <taxon>Viridiplantae</taxon>
        <taxon>Streptophyta</taxon>
        <taxon>Embryophyta</taxon>
        <taxon>Tracheophyta</taxon>
        <taxon>Lycopodiopsida</taxon>
        <taxon>Lycopodiales</taxon>
        <taxon>Lycopodiaceae</taxon>
        <taxon>Lycopodioideae</taxon>
        <taxon>Diphasiastrum</taxon>
    </lineage>
</organism>
<comment type="caution">
    <text evidence="1">The sequence shown here is derived from an EMBL/GenBank/DDBJ whole genome shotgun (WGS) entry which is preliminary data.</text>
</comment>
<dbReference type="EMBL" id="CM055106">
    <property type="protein sequence ID" value="KAJ7529277.1"/>
    <property type="molecule type" value="Genomic_DNA"/>
</dbReference>
<proteinExistence type="predicted"/>
<accession>A0ACC2BIM7</accession>
<reference evidence="2" key="1">
    <citation type="journal article" date="2024" name="Proc. Natl. Acad. Sci. U.S.A.">
        <title>Extraordinary preservation of gene collinearity over three hundred million years revealed in homosporous lycophytes.</title>
        <authorList>
            <person name="Li C."/>
            <person name="Wickell D."/>
            <person name="Kuo L.Y."/>
            <person name="Chen X."/>
            <person name="Nie B."/>
            <person name="Liao X."/>
            <person name="Peng D."/>
            <person name="Ji J."/>
            <person name="Jenkins J."/>
            <person name="Williams M."/>
            <person name="Shu S."/>
            <person name="Plott C."/>
            <person name="Barry K."/>
            <person name="Rajasekar S."/>
            <person name="Grimwood J."/>
            <person name="Han X."/>
            <person name="Sun S."/>
            <person name="Hou Z."/>
            <person name="He W."/>
            <person name="Dai G."/>
            <person name="Sun C."/>
            <person name="Schmutz J."/>
            <person name="Leebens-Mack J.H."/>
            <person name="Li F.W."/>
            <person name="Wang L."/>
        </authorList>
    </citation>
    <scope>NUCLEOTIDE SEQUENCE [LARGE SCALE GENOMIC DNA]</scope>
    <source>
        <strain evidence="2">cv. PW_Plant_1</strain>
    </source>
</reference>
<keyword evidence="2" id="KW-1185">Reference proteome</keyword>